<keyword evidence="4" id="KW-1185">Reference proteome</keyword>
<reference evidence="3 4" key="1">
    <citation type="submission" date="2024-02" db="EMBL/GenBank/DDBJ databases">
        <authorList>
            <person name="Daric V."/>
            <person name="Darras S."/>
        </authorList>
    </citation>
    <scope>NUCLEOTIDE SEQUENCE [LARGE SCALE GENOMIC DNA]</scope>
</reference>
<dbReference type="PANTHER" id="PTHR48207">
    <property type="entry name" value="SUCCINATE--HYDROXYMETHYLGLUTARATE COA-TRANSFERASE"/>
    <property type="match status" value="1"/>
</dbReference>
<dbReference type="InterPro" id="IPR050483">
    <property type="entry name" value="CoA-transferase_III_domain"/>
</dbReference>
<evidence type="ECO:0000256" key="1">
    <source>
        <dbReference type="ARBA" id="ARBA00008383"/>
    </source>
</evidence>
<comment type="similarity">
    <text evidence="1">Belongs to the CoA-transferase III family.</text>
</comment>
<dbReference type="PANTHER" id="PTHR48207:SF3">
    <property type="entry name" value="SUCCINATE--HYDROXYMETHYLGLUTARATE COA-TRANSFERASE"/>
    <property type="match status" value="1"/>
</dbReference>
<name>A0ABP0GW16_CLALP</name>
<dbReference type="Gene3D" id="3.40.50.10540">
    <property type="entry name" value="Crotonobetainyl-coa:carnitine coa-transferase, domain 1"/>
    <property type="match status" value="1"/>
</dbReference>
<evidence type="ECO:0000313" key="4">
    <source>
        <dbReference type="Proteomes" id="UP001642483"/>
    </source>
</evidence>
<gene>
    <name evidence="3" type="ORF">CVLEPA_LOCUS29121</name>
</gene>
<organism evidence="3 4">
    <name type="scientific">Clavelina lepadiformis</name>
    <name type="common">Light-bulb sea squirt</name>
    <name type="synonym">Ascidia lepadiformis</name>
    <dbReference type="NCBI Taxonomy" id="159417"/>
    <lineage>
        <taxon>Eukaryota</taxon>
        <taxon>Metazoa</taxon>
        <taxon>Chordata</taxon>
        <taxon>Tunicata</taxon>
        <taxon>Ascidiacea</taxon>
        <taxon>Aplousobranchia</taxon>
        <taxon>Clavelinidae</taxon>
        <taxon>Clavelina</taxon>
    </lineage>
</organism>
<accession>A0ABP0GW16</accession>
<dbReference type="InterPro" id="IPR023606">
    <property type="entry name" value="CoA-Trfase_III_dom_1_sf"/>
</dbReference>
<sequence length="408" mass="44484">MDKSTLLSGVRVLDLTRILAGPYATMILGDMGAEVIKIENPNGGDDTRTWGPPYMGTESTYFLSINRNKKSVALNMKHKEGARIIRTLVRKSDILMENFVPGKLDSMGFGYGEMQKLNKGLIYCSLSGYGSDGPYAGRAGYDVIASSIGGLNHITGPENGDPCRVGVALTDISTGLYAHGAVLGALLQREKTGFGQKIECNLLSTQVALLSHIASAYLNVGVDAKRWGTGHANIVPYQAFLTKDNQYLTIGAGNNKHFVSLCKLMELEWLLKEAQFATNESRVMNRKELIAILKKKFLEKSISEWLEVLEGSGFPYGPINNIEQAFNDEQVQHNRMVMEMDHPGIGSKIKVAGPPVRYSEHSSHPTISNSSHPPLLGEHSREVLCELTDLSSSDIDELVKAGVVLDGA</sequence>
<proteinExistence type="inferred from homology"/>
<dbReference type="SUPFAM" id="SSF89796">
    <property type="entry name" value="CoA-transferase family III (CaiB/BaiF)"/>
    <property type="match status" value="1"/>
</dbReference>
<comment type="caution">
    <text evidence="3">The sequence shown here is derived from an EMBL/GenBank/DDBJ whole genome shotgun (WGS) entry which is preliminary data.</text>
</comment>
<dbReference type="Pfam" id="PF02515">
    <property type="entry name" value="CoA_transf_3"/>
    <property type="match status" value="1"/>
</dbReference>
<dbReference type="Gene3D" id="3.30.1540.10">
    <property type="entry name" value="formyl-coa transferase, domain 3"/>
    <property type="match status" value="1"/>
</dbReference>
<evidence type="ECO:0000313" key="3">
    <source>
        <dbReference type="EMBL" id="CAK8695916.1"/>
    </source>
</evidence>
<keyword evidence="2" id="KW-0808">Transferase</keyword>
<evidence type="ECO:0000256" key="2">
    <source>
        <dbReference type="ARBA" id="ARBA00022679"/>
    </source>
</evidence>
<dbReference type="InterPro" id="IPR044855">
    <property type="entry name" value="CoA-Trfase_III_dom3_sf"/>
</dbReference>
<dbReference type="EMBL" id="CAWYQH010000152">
    <property type="protein sequence ID" value="CAK8695916.1"/>
    <property type="molecule type" value="Genomic_DNA"/>
</dbReference>
<dbReference type="InterPro" id="IPR003673">
    <property type="entry name" value="CoA-Trfase_fam_III"/>
</dbReference>
<protein>
    <submittedName>
        <fullName evidence="3">Uncharacterized protein</fullName>
    </submittedName>
</protein>
<dbReference type="Proteomes" id="UP001642483">
    <property type="component" value="Unassembled WGS sequence"/>
</dbReference>